<dbReference type="GeneID" id="66075261"/>
<name>A0A9P7S6H1_9AGAR</name>
<evidence type="ECO:0000256" key="2">
    <source>
        <dbReference type="PIRSR" id="PIRSR015753-2"/>
    </source>
</evidence>
<evidence type="ECO:0000313" key="7">
    <source>
        <dbReference type="Proteomes" id="UP001049176"/>
    </source>
</evidence>
<proteinExistence type="predicted"/>
<accession>A0A9P7S6H1</accession>
<dbReference type="InterPro" id="IPR047047">
    <property type="entry name" value="GST_Omega-like_C"/>
</dbReference>
<dbReference type="PANTHER" id="PTHR32419">
    <property type="entry name" value="GLUTATHIONYL-HYDROQUINONE REDUCTASE"/>
    <property type="match status" value="1"/>
</dbReference>
<keyword evidence="7" id="KW-1185">Reference proteome</keyword>
<evidence type="ECO:0000259" key="5">
    <source>
        <dbReference type="PROSITE" id="PS50405"/>
    </source>
</evidence>
<dbReference type="AlphaFoldDB" id="A0A9P7S6H1"/>
<dbReference type="PANTHER" id="PTHR32419:SF6">
    <property type="entry name" value="GLUTATHIONE S-TRANSFERASE OMEGA-LIKE 1-RELATED"/>
    <property type="match status" value="1"/>
</dbReference>
<feature type="site" description="Lowers pKa of active site Cys" evidence="3">
    <location>
        <position position="356"/>
    </location>
</feature>
<dbReference type="OrthoDB" id="2309723at2759"/>
<dbReference type="Proteomes" id="UP001049176">
    <property type="component" value="Chromosome 3"/>
</dbReference>
<dbReference type="Pfam" id="PF13409">
    <property type="entry name" value="GST_N_2"/>
    <property type="match status" value="1"/>
</dbReference>
<dbReference type="SFLD" id="SFLDS00019">
    <property type="entry name" value="Glutathione_Transferase_(cytos"/>
    <property type="match status" value="1"/>
</dbReference>
<feature type="compositionally biased region" description="Polar residues" evidence="4">
    <location>
        <begin position="57"/>
        <end position="81"/>
    </location>
</feature>
<dbReference type="PROSITE" id="PS50405">
    <property type="entry name" value="GST_CTER"/>
    <property type="match status" value="1"/>
</dbReference>
<dbReference type="RefSeq" id="XP_043011906.1">
    <property type="nucleotide sequence ID" value="XM_043150816.1"/>
</dbReference>
<evidence type="ECO:0000256" key="3">
    <source>
        <dbReference type="PIRSR" id="PIRSR015753-3"/>
    </source>
</evidence>
<dbReference type="KEGG" id="more:E1B28_006185"/>
<feature type="domain" description="GST C-terminal" evidence="5">
    <location>
        <begin position="219"/>
        <end position="356"/>
    </location>
</feature>
<dbReference type="InterPro" id="IPR004045">
    <property type="entry name" value="Glutathione_S-Trfase_N"/>
</dbReference>
<dbReference type="SUPFAM" id="SSF47616">
    <property type="entry name" value="GST C-terminal domain-like"/>
    <property type="match status" value="1"/>
</dbReference>
<organism evidence="6 7">
    <name type="scientific">Marasmius oreades</name>
    <name type="common">fairy-ring Marasmius</name>
    <dbReference type="NCBI Taxonomy" id="181124"/>
    <lineage>
        <taxon>Eukaryota</taxon>
        <taxon>Fungi</taxon>
        <taxon>Dikarya</taxon>
        <taxon>Basidiomycota</taxon>
        <taxon>Agaricomycotina</taxon>
        <taxon>Agaricomycetes</taxon>
        <taxon>Agaricomycetidae</taxon>
        <taxon>Agaricales</taxon>
        <taxon>Marasmiineae</taxon>
        <taxon>Marasmiaceae</taxon>
        <taxon>Marasmius</taxon>
    </lineage>
</organism>
<sequence>MSVRLVTCWLKNSTLTLMQSRIAGARLHATYTHLNSPPLFTSSSPRSSKTSTPSNPITTSMASRDTSNQTAVTTAALTNPDGTLKRPPSAFRNTIEKGGTHEPEKGRYHLYVSYACPWATRALITRRLKGLEDIIGVTVVSPRMDSDGWPFGSTDPFPGAEPDPFHDSKHVRDLYLRSNPEYSSRFTVPVLWDKKTEKVVNNESADIVRILNTAFNDHISPEKAKIDIYPEHLRAEIDALHEWIYPNINNGVYRAGMAGNQQAYEAAVKDVFSALDKLEKTLEGKDYIVGNQLTEVDIRTWVTAVRFDVVYHGHFKCNIRNIRHGYPAINAWMKKLYWTNPAFKESTDFDHIKTHYYYSHPHINPTRIVPSGPHPHIQTL</sequence>
<feature type="binding site" evidence="2">
    <location>
        <begin position="203"/>
        <end position="204"/>
    </location>
    <ligand>
        <name>glutathione</name>
        <dbReference type="ChEBI" id="CHEBI:57925"/>
    </ligand>
</feature>
<dbReference type="Gene3D" id="3.40.30.10">
    <property type="entry name" value="Glutaredoxin"/>
    <property type="match status" value="1"/>
</dbReference>
<reference evidence="6" key="1">
    <citation type="journal article" date="2021" name="Genome Biol. Evol.">
        <title>The assembled and annotated genome of the fairy-ring fungus Marasmius oreades.</title>
        <authorList>
            <person name="Hiltunen M."/>
            <person name="Ament-Velasquez S.L."/>
            <person name="Johannesson H."/>
        </authorList>
    </citation>
    <scope>NUCLEOTIDE SEQUENCE</scope>
    <source>
        <strain evidence="6">03SP1</strain>
    </source>
</reference>
<dbReference type="SFLD" id="SFLDG01148">
    <property type="entry name" value="Xi_(cytGST)"/>
    <property type="match status" value="1"/>
</dbReference>
<gene>
    <name evidence="6" type="ORF">E1B28_006185</name>
</gene>
<feature type="site" description="Lowers pKa of active site Cys" evidence="3">
    <location>
        <position position="311"/>
    </location>
</feature>
<dbReference type="GO" id="GO:0005737">
    <property type="term" value="C:cytoplasm"/>
    <property type="evidence" value="ECO:0007669"/>
    <property type="project" value="TreeGrafter"/>
</dbReference>
<feature type="binding site" evidence="2">
    <location>
        <position position="149"/>
    </location>
    <ligand>
        <name>glutathione</name>
        <dbReference type="ChEBI" id="CHEBI:57925"/>
    </ligand>
</feature>
<dbReference type="PIRSF" id="PIRSF015753">
    <property type="entry name" value="GST"/>
    <property type="match status" value="1"/>
</dbReference>
<feature type="active site" description="Proton donor/acceptor" evidence="1">
    <location>
        <position position="253"/>
    </location>
</feature>
<dbReference type="Gene3D" id="1.20.1050.10">
    <property type="match status" value="1"/>
</dbReference>
<dbReference type="InterPro" id="IPR016639">
    <property type="entry name" value="GST_Omega/GSH"/>
</dbReference>
<evidence type="ECO:0000313" key="6">
    <source>
        <dbReference type="EMBL" id="KAG7095436.1"/>
    </source>
</evidence>
<comment type="caution">
    <text evidence="6">The sequence shown here is derived from an EMBL/GenBank/DDBJ whole genome shotgun (WGS) entry which is preliminary data.</text>
</comment>
<dbReference type="InterPro" id="IPR040079">
    <property type="entry name" value="Glutathione_S-Trfase"/>
</dbReference>
<dbReference type="SUPFAM" id="SSF52833">
    <property type="entry name" value="Thioredoxin-like"/>
    <property type="match status" value="1"/>
</dbReference>
<protein>
    <recommendedName>
        <fullName evidence="5">GST C-terminal domain-containing protein</fullName>
    </recommendedName>
</protein>
<dbReference type="InterPro" id="IPR036282">
    <property type="entry name" value="Glutathione-S-Trfase_C_sf"/>
</dbReference>
<dbReference type="InterPro" id="IPR036249">
    <property type="entry name" value="Thioredoxin-like_sf"/>
</dbReference>
<feature type="binding site" evidence="2">
    <location>
        <begin position="185"/>
        <end position="188"/>
    </location>
    <ligand>
        <name>glutathione</name>
        <dbReference type="ChEBI" id="CHEBI:57925"/>
    </ligand>
</feature>
<feature type="region of interest" description="Disordered" evidence="4">
    <location>
        <begin position="36"/>
        <end position="102"/>
    </location>
</feature>
<feature type="compositionally biased region" description="Low complexity" evidence="4">
    <location>
        <begin position="36"/>
        <end position="56"/>
    </location>
</feature>
<dbReference type="InterPro" id="IPR010987">
    <property type="entry name" value="Glutathione-S-Trfase_C-like"/>
</dbReference>
<evidence type="ECO:0000256" key="4">
    <source>
        <dbReference type="SAM" id="MobiDB-lite"/>
    </source>
</evidence>
<evidence type="ECO:0000256" key="1">
    <source>
        <dbReference type="PIRSR" id="PIRSR015753-1"/>
    </source>
</evidence>
<dbReference type="GO" id="GO:0004364">
    <property type="term" value="F:glutathione transferase activity"/>
    <property type="evidence" value="ECO:0007669"/>
    <property type="project" value="InterPro"/>
</dbReference>
<dbReference type="SFLD" id="SFLDG01206">
    <property type="entry name" value="Xi.1"/>
    <property type="match status" value="1"/>
</dbReference>
<dbReference type="EMBL" id="CM032183">
    <property type="protein sequence ID" value="KAG7095436.1"/>
    <property type="molecule type" value="Genomic_DNA"/>
</dbReference>
<feature type="active site" description="Nucleophile" evidence="1">
    <location>
        <position position="116"/>
    </location>
</feature>
<dbReference type="CDD" id="cd03190">
    <property type="entry name" value="GST_C_Omega_like"/>
    <property type="match status" value="1"/>
</dbReference>
<dbReference type="Pfam" id="PF13410">
    <property type="entry name" value="GST_C_2"/>
    <property type="match status" value="1"/>
</dbReference>